<keyword evidence="1" id="KW-0472">Membrane</keyword>
<dbReference type="AlphaFoldDB" id="A0A2H0YWF3"/>
<evidence type="ECO:0000313" key="2">
    <source>
        <dbReference type="EMBL" id="PIS42766.1"/>
    </source>
</evidence>
<feature type="transmembrane region" description="Helical" evidence="1">
    <location>
        <begin position="25"/>
        <end position="52"/>
    </location>
</feature>
<comment type="caution">
    <text evidence="2">The sequence shown here is derived from an EMBL/GenBank/DDBJ whole genome shotgun (WGS) entry which is preliminary data.</text>
</comment>
<organism evidence="2 3">
    <name type="scientific">Candidatus Kerfeldbacteria bacterium CG08_land_8_20_14_0_20_40_16</name>
    <dbReference type="NCBI Taxonomy" id="2014244"/>
    <lineage>
        <taxon>Bacteria</taxon>
        <taxon>Candidatus Kerfeldiibacteriota</taxon>
    </lineage>
</organism>
<evidence type="ECO:0000313" key="3">
    <source>
        <dbReference type="Proteomes" id="UP000231542"/>
    </source>
</evidence>
<protein>
    <submittedName>
        <fullName evidence="2">Uncharacterized protein</fullName>
    </submittedName>
</protein>
<proteinExistence type="predicted"/>
<accession>A0A2H0YWF3</accession>
<keyword evidence="1" id="KW-1133">Transmembrane helix</keyword>
<dbReference type="Proteomes" id="UP000231542">
    <property type="component" value="Unassembled WGS sequence"/>
</dbReference>
<sequence>MAELSDKQLKIGIWWVTHKHQLKKWWVILIAVGDVLLFLYLLFNIMIIVFTWSKFTILPYQISWSAVNFKDYQLTNAPKDLQVLNTKYIPVFGQANKYHLLAELKNPNEKWNVGSLDYHFDFDGQNQGIQNTFLLPQEQRFLIQYNVKSTSAKPDPKFLIDNVGWERIERPTEAPSLKFNIGNIESNLIPLLDDKGVETSSYSTRVTAEVENKSVYNFWQVNFQVVLFRGEEPISVGEIQIEKFLALETRNLAVSWKEAYPVISKIVIQPQVNVYDPNALFKSTPVETTPLSD</sequence>
<dbReference type="EMBL" id="PEXU01000021">
    <property type="protein sequence ID" value="PIS42766.1"/>
    <property type="molecule type" value="Genomic_DNA"/>
</dbReference>
<name>A0A2H0YWF3_9BACT</name>
<reference evidence="2 3" key="1">
    <citation type="submission" date="2017-09" db="EMBL/GenBank/DDBJ databases">
        <title>Depth-based differentiation of microbial function through sediment-hosted aquifers and enrichment of novel symbionts in the deep terrestrial subsurface.</title>
        <authorList>
            <person name="Probst A.J."/>
            <person name="Ladd B."/>
            <person name="Jarett J.K."/>
            <person name="Geller-Mcgrath D.E."/>
            <person name="Sieber C.M."/>
            <person name="Emerson J.B."/>
            <person name="Anantharaman K."/>
            <person name="Thomas B.C."/>
            <person name="Malmstrom R."/>
            <person name="Stieglmeier M."/>
            <person name="Klingl A."/>
            <person name="Woyke T."/>
            <person name="Ryan C.M."/>
            <person name="Banfield J.F."/>
        </authorList>
    </citation>
    <scope>NUCLEOTIDE SEQUENCE [LARGE SCALE GENOMIC DNA]</scope>
    <source>
        <strain evidence="2">CG08_land_8_20_14_0_20_40_16</strain>
    </source>
</reference>
<gene>
    <name evidence="2" type="ORF">COT24_01810</name>
</gene>
<keyword evidence="1" id="KW-0812">Transmembrane</keyword>
<evidence type="ECO:0000256" key="1">
    <source>
        <dbReference type="SAM" id="Phobius"/>
    </source>
</evidence>